<proteinExistence type="predicted"/>
<keyword evidence="2" id="KW-1185">Reference proteome</keyword>
<reference evidence="1" key="1">
    <citation type="submission" date="2023-10" db="EMBL/GenBank/DDBJ databases">
        <authorList>
            <person name="Chen Y."/>
            <person name="Shah S."/>
            <person name="Dougan E. K."/>
            <person name="Thang M."/>
            <person name="Chan C."/>
        </authorList>
    </citation>
    <scope>NUCLEOTIDE SEQUENCE [LARGE SCALE GENOMIC DNA]</scope>
</reference>
<gene>
    <name evidence="1" type="ORF">PCOR1329_LOCUS44362</name>
</gene>
<comment type="caution">
    <text evidence="1">The sequence shown here is derived from an EMBL/GenBank/DDBJ whole genome shotgun (WGS) entry which is preliminary data.</text>
</comment>
<accession>A0ABN9U2L5</accession>
<feature type="non-terminal residue" evidence="1">
    <location>
        <position position="1"/>
    </location>
</feature>
<evidence type="ECO:0000313" key="2">
    <source>
        <dbReference type="Proteomes" id="UP001189429"/>
    </source>
</evidence>
<dbReference type="Proteomes" id="UP001189429">
    <property type="component" value="Unassembled WGS sequence"/>
</dbReference>
<name>A0ABN9U2L5_9DINO</name>
<dbReference type="EMBL" id="CAUYUJ010015328">
    <property type="protein sequence ID" value="CAK0852635.1"/>
    <property type="molecule type" value="Genomic_DNA"/>
</dbReference>
<evidence type="ECO:0000313" key="1">
    <source>
        <dbReference type="EMBL" id="CAK0852635.1"/>
    </source>
</evidence>
<protein>
    <submittedName>
        <fullName evidence="1">Uncharacterized protein</fullName>
    </submittedName>
</protein>
<feature type="non-terminal residue" evidence="1">
    <location>
        <position position="91"/>
    </location>
</feature>
<organism evidence="1 2">
    <name type="scientific">Prorocentrum cordatum</name>
    <dbReference type="NCBI Taxonomy" id="2364126"/>
    <lineage>
        <taxon>Eukaryota</taxon>
        <taxon>Sar</taxon>
        <taxon>Alveolata</taxon>
        <taxon>Dinophyceae</taxon>
        <taxon>Prorocentrales</taxon>
        <taxon>Prorocentraceae</taxon>
        <taxon>Prorocentrum</taxon>
    </lineage>
</organism>
<sequence length="91" mass="9976">AGLRSPDFRVVDPVTIDDDRLFFGLQKRQRCLRPARVAGHRQRGKPEAALANGLQVAREAGAEETGDGVKRAQARVICSARRAIGLEAWEP</sequence>